<evidence type="ECO:0000313" key="2">
    <source>
        <dbReference type="Proteomes" id="UP000250028"/>
    </source>
</evidence>
<organism evidence="1 2">
    <name type="scientific">Branchiibius hedensis</name>
    <dbReference type="NCBI Taxonomy" id="672460"/>
    <lineage>
        <taxon>Bacteria</taxon>
        <taxon>Bacillati</taxon>
        <taxon>Actinomycetota</taxon>
        <taxon>Actinomycetes</taxon>
        <taxon>Micrococcales</taxon>
        <taxon>Dermacoccaceae</taxon>
        <taxon>Branchiibius</taxon>
    </lineage>
</organism>
<dbReference type="Proteomes" id="UP000250028">
    <property type="component" value="Unassembled WGS sequence"/>
</dbReference>
<keyword evidence="2" id="KW-1185">Reference proteome</keyword>
<evidence type="ECO:0000313" key="1">
    <source>
        <dbReference type="EMBL" id="SSA35938.1"/>
    </source>
</evidence>
<dbReference type="RefSeq" id="WP_170119904.1">
    <property type="nucleotide sequence ID" value="NZ_QGDN01000001.1"/>
</dbReference>
<gene>
    <name evidence="1" type="ORF">SAMN04489750_3316</name>
</gene>
<proteinExistence type="predicted"/>
<sequence length="53" mass="5920">MSTRNSYSHNDHLAFADRDLARVSSDLRALGAPEYAERAPGLLGRLLHRTPRS</sequence>
<dbReference type="AlphaFoldDB" id="A0A2Y8ZXB9"/>
<dbReference type="EMBL" id="UESZ01000001">
    <property type="protein sequence ID" value="SSA35938.1"/>
    <property type="molecule type" value="Genomic_DNA"/>
</dbReference>
<name>A0A2Y8ZXB9_9MICO</name>
<reference evidence="2" key="1">
    <citation type="submission" date="2016-10" db="EMBL/GenBank/DDBJ databases">
        <authorList>
            <person name="Varghese N."/>
            <person name="Submissions S."/>
        </authorList>
    </citation>
    <scope>NUCLEOTIDE SEQUENCE [LARGE SCALE GENOMIC DNA]</scope>
    <source>
        <strain evidence="2">DSM 22951</strain>
    </source>
</reference>
<protein>
    <submittedName>
        <fullName evidence="1">Uncharacterized protein</fullName>
    </submittedName>
</protein>
<accession>A0A2Y8ZXB9</accession>